<evidence type="ECO:0000259" key="5">
    <source>
        <dbReference type="Pfam" id="PF25150"/>
    </source>
</evidence>
<dbReference type="InterPro" id="IPR016024">
    <property type="entry name" value="ARM-type_fold"/>
</dbReference>
<dbReference type="PANTHER" id="PTHR14387:SF7">
    <property type="entry name" value="THYROID ADENOMA-ASSOCIATED PROTEIN"/>
    <property type="match status" value="1"/>
</dbReference>
<evidence type="ECO:0000256" key="2">
    <source>
        <dbReference type="ARBA" id="ARBA00022694"/>
    </source>
</evidence>
<organism evidence="7 8">
    <name type="scientific">Galleria mellonella</name>
    <name type="common">Greater wax moth</name>
    <dbReference type="NCBI Taxonomy" id="7137"/>
    <lineage>
        <taxon>Eukaryota</taxon>
        <taxon>Metazoa</taxon>
        <taxon>Ecdysozoa</taxon>
        <taxon>Arthropoda</taxon>
        <taxon>Hexapoda</taxon>
        <taxon>Insecta</taxon>
        <taxon>Pterygota</taxon>
        <taxon>Neoptera</taxon>
        <taxon>Endopterygota</taxon>
        <taxon>Lepidoptera</taxon>
        <taxon>Glossata</taxon>
        <taxon>Ditrysia</taxon>
        <taxon>Pyraloidea</taxon>
        <taxon>Pyralidae</taxon>
        <taxon>Galleriinae</taxon>
        <taxon>Galleria</taxon>
    </lineage>
</organism>
<sequence length="1795" mass="202305">MNSLSLRIVRGGTKKSKNSFGFSLIQIPIFEVTGSHVELYESFNNSNSPDEQLIILKKSLEESKNKTDSVIFEFLVVVFLQAEAKHPIKCFITRHITKNTSLQQPFSDVLACHIAQYISNKPKSYIEYVDVVMKVATCIENFPAGSDAIRAVEVSLTEYLVTCLECCIMTLRNQQTLSPTEKNEIFDLAHLAIRLLLYIVQKANTNNLEKIIAMFIAIRLYIKKLMFDNDVPMDTKSVAGILFLHMHVTEKGPDSWINLFVSQDDDLYTLLRNETAQLALYSAIPTVVATDRLQSQSVAGKSVVIVLTQKIVAIGERNPSESTLTLGVTRTILQISKTLERVSDVNICLELVTALLEFVWPHLDHHMDSVRHLTAQALANVVRYCTKLQNQGNSKPLDWVYTALSSLDKSRKSYYVSVTSLVNSLGARNVIARFPEIICDLVAALHVQPVQASATTALETLLQNHAPQASTQSIYEQWILPILSHVANSTPDSTILNILENILAKALSIDENLISYILPHIKQSCDSPHKDIKCVLMLASVAQRSNLYILRTEEDGDEDKEWRGLIRYNVLEAAAVDAVEETRVLALALAVQARRPSSPLTAQELRLVLLHLRYDAAPNPHTRQLILALLGKFIKRLEDSFMVLKRQKDSPNASHKIKYYLEFIEAFRHQCFSSLIQGANYSRRCMALQLLSWCENAHFEGYERTWTEEYVEKLLLHLEDSYENNKALALDILDKCPIQLLQLKTYSISLEVDDILTQASYMKPTECVSAAYKLDLLVRRLPQRILQGNSCSTPEPVIYVLVERMLHDLRGQLQCAVQSIVSAARSAPLHGLLHCLRRALHSLNARAISEDEQWRSLISQVIDTCMEVTAAVASVVNNSSPEGHLPMDASGVSVTDTGNSGGVMLEDGRPVTAQMVLLCAWRSVKEVSLLLGTISSRLTVEGEGGSGGTLSAEQLQALGEHFTSLLAHTKHRGAFEQAYVGFTRLLARLWRCRSARLHGLPASWLRGLLQSLAAGGDGGTLCATRRSAGLPFMIQAIVTTEIEVQSNPKCFHQCMRTLLRLACPPSLPHKYQDGYTIKSRNATATNNHVDSDEIIEIIPGDVSIETRTHSLNILRALFRNSALEESVASYVGTGFIVALSGFDGDTWAERNSSTLALSALVSRVFGVARPRTSKKAASRTDTMTGRIFFLRYPRLYDFMLEKLKEASTSEDSQLRPSLYPILLLLARLYPSSLEGTVSTLKLVAFIPHVLSCARSSVLKIRQLAAKAMVPLISPEQYIPHLEMTLTIITDVNIKRNYCHGILLQLVRLFASKPERLCEVQISCLSQLLRNTHWILEQAVTENPCYLLADEYVKMINLVLWRFPTLLQKEIISNIETSLEQLLFTKQVPIIDSGRDICLANALYLYIIILHKQNINKIPDTIYKGLSHKSYEVILSTLNYLLILHKNIENDSCKLQEHLYLLADDSVLKKLRENHMYIETLCEVYKNSKYLECIQKTLKVLTLERDTQKRIIEIKSNITNISDECTIKKLIEFVQDEHYNLIHIYLECLSTFVSRKIKESDLIRDTILSVIRVIYACSSSDNTEDTRSVVVDFLEKNLRELSNLNLDGMSDEDKFEYKATLLATTVTLLEDDEESLRQRTSNTVLQLVNKEVVTTTVIPSKAAELLRDYIEEFTEHNMAIFLVLALLDFKSEVCLTDEITDECRVFDQNERYNIFLEESILTSECGDKILQLCGKQSTSVIKYILAILDNNIYKRTFENLCNNHIVTLRKIIDGDLTYKNSTTNPKIELLLKKLST</sequence>
<evidence type="ECO:0000259" key="6">
    <source>
        <dbReference type="Pfam" id="PF25151"/>
    </source>
</evidence>
<dbReference type="GO" id="GO:0030488">
    <property type="term" value="P:tRNA methylation"/>
    <property type="evidence" value="ECO:0007669"/>
    <property type="project" value="TreeGrafter"/>
</dbReference>
<dbReference type="InParanoid" id="A0A6J1WMI6"/>
<dbReference type="InterPro" id="IPR051954">
    <property type="entry name" value="tRNA_methyltransferase_THADA"/>
</dbReference>
<gene>
    <name evidence="8" type="primary">LOC113512921</name>
</gene>
<reference evidence="8" key="1">
    <citation type="submission" date="2025-08" db="UniProtKB">
        <authorList>
            <consortium name="RefSeq"/>
        </authorList>
    </citation>
    <scope>IDENTIFICATION</scope>
    <source>
        <tissue evidence="8">Whole larvae</tissue>
    </source>
</reference>
<dbReference type="Pfam" id="PF25151">
    <property type="entry name" value="TPR_Trm732_C"/>
    <property type="match status" value="1"/>
</dbReference>
<dbReference type="GeneID" id="113512921"/>
<evidence type="ECO:0000256" key="1">
    <source>
        <dbReference type="ARBA" id="ARBA00010409"/>
    </source>
</evidence>
<dbReference type="Proteomes" id="UP001652740">
    <property type="component" value="Unplaced"/>
</dbReference>
<feature type="domain" description="DUF2428" evidence="4">
    <location>
        <begin position="857"/>
        <end position="1148"/>
    </location>
</feature>
<dbReference type="SUPFAM" id="SSF48371">
    <property type="entry name" value="ARM repeat"/>
    <property type="match status" value="3"/>
</dbReference>
<evidence type="ECO:0000259" key="4">
    <source>
        <dbReference type="Pfam" id="PF10350"/>
    </source>
</evidence>
<dbReference type="InterPro" id="IPR019442">
    <property type="entry name" value="THADA/TRM732_DUF2428"/>
</dbReference>
<name>A0A6J1WMI6_GALME</name>
<dbReference type="KEGG" id="gmw:113512921"/>
<dbReference type="PANTHER" id="PTHR14387">
    <property type="entry name" value="THADA/DEATH RECEPTOR INTERACTING PROTEIN"/>
    <property type="match status" value="1"/>
</dbReference>
<dbReference type="GO" id="GO:0005829">
    <property type="term" value="C:cytosol"/>
    <property type="evidence" value="ECO:0007669"/>
    <property type="project" value="TreeGrafter"/>
</dbReference>
<comment type="similarity">
    <text evidence="1">Belongs to the THADA family.</text>
</comment>
<keyword evidence="2" id="KW-0819">tRNA processing</keyword>
<feature type="domain" description="tRNA (32-2'-O)-methyltransferase regulator THADA-like TPR repeats region" evidence="5">
    <location>
        <begin position="498"/>
        <end position="692"/>
    </location>
</feature>
<protein>
    <recommendedName>
        <fullName evidence="3">tRNA (32-2'-O)-methyltransferase regulator THADA</fullName>
    </recommendedName>
</protein>
<dbReference type="Pfam" id="PF10350">
    <property type="entry name" value="DUF2428"/>
    <property type="match status" value="1"/>
</dbReference>
<feature type="domain" description="tRNA (32-2'-O)-methyltransferase regulator THADA-like C-terminal TPR repeats region" evidence="6">
    <location>
        <begin position="1150"/>
        <end position="1307"/>
    </location>
</feature>
<accession>A0A6J1WMI6</accession>
<evidence type="ECO:0000256" key="3">
    <source>
        <dbReference type="ARBA" id="ARBA00035698"/>
    </source>
</evidence>
<evidence type="ECO:0000313" key="7">
    <source>
        <dbReference type="Proteomes" id="UP001652740"/>
    </source>
</evidence>
<proteinExistence type="inferred from homology"/>
<dbReference type="Pfam" id="PF25150">
    <property type="entry name" value="TPR_Trm732"/>
    <property type="match status" value="1"/>
</dbReference>
<keyword evidence="7" id="KW-1185">Reference proteome</keyword>
<dbReference type="InterPro" id="IPR056842">
    <property type="entry name" value="THADA-like_TPR_C"/>
</dbReference>
<dbReference type="RefSeq" id="XP_026752683.2">
    <property type="nucleotide sequence ID" value="XM_026896882.3"/>
</dbReference>
<evidence type="ECO:0000313" key="8">
    <source>
        <dbReference type="RefSeq" id="XP_026752683.2"/>
    </source>
</evidence>
<dbReference type="InterPro" id="IPR056843">
    <property type="entry name" value="THADA-like_TPR"/>
</dbReference>
<dbReference type="FunCoup" id="A0A6J1WMI6">
    <property type="interactions" value="24"/>
</dbReference>